<keyword evidence="5" id="KW-0812">Transmembrane</keyword>
<evidence type="ECO:0000256" key="2">
    <source>
        <dbReference type="PROSITE-ProRule" id="PRU01161"/>
    </source>
</evidence>
<comment type="caution">
    <text evidence="7">The sequence shown here is derived from an EMBL/GenBank/DDBJ whole genome shotgun (WGS) entry which is preliminary data.</text>
</comment>
<dbReference type="GO" id="GO:0004806">
    <property type="term" value="F:triacylglycerol lipase activity"/>
    <property type="evidence" value="ECO:0007669"/>
    <property type="project" value="TreeGrafter"/>
</dbReference>
<organism evidence="7 9">
    <name type="scientific">Morella rubra</name>
    <name type="common">Chinese bayberry</name>
    <dbReference type="NCBI Taxonomy" id="262757"/>
    <lineage>
        <taxon>Eukaryota</taxon>
        <taxon>Viridiplantae</taxon>
        <taxon>Streptophyta</taxon>
        <taxon>Embryophyta</taxon>
        <taxon>Tracheophyta</taxon>
        <taxon>Spermatophyta</taxon>
        <taxon>Magnoliopsida</taxon>
        <taxon>eudicotyledons</taxon>
        <taxon>Gunneridae</taxon>
        <taxon>Pentapetalae</taxon>
        <taxon>rosids</taxon>
        <taxon>fabids</taxon>
        <taxon>Fagales</taxon>
        <taxon>Myricaceae</taxon>
        <taxon>Morella</taxon>
    </lineage>
</organism>
<evidence type="ECO:0000313" key="9">
    <source>
        <dbReference type="Proteomes" id="UP000516437"/>
    </source>
</evidence>
<evidence type="ECO:0000313" key="8">
    <source>
        <dbReference type="EMBL" id="KAB1207028.1"/>
    </source>
</evidence>
<dbReference type="PANTHER" id="PTHR12406:SF7">
    <property type="entry name" value="PATATIN-LIKE PHOSPHOLIPASE DOMAIN-CONTAINING PROTEIN 4"/>
    <property type="match status" value="1"/>
</dbReference>
<feature type="transmembrane region" description="Helical" evidence="5">
    <location>
        <begin position="185"/>
        <end position="208"/>
    </location>
</feature>
<dbReference type="GO" id="GO:0005737">
    <property type="term" value="C:cytoplasm"/>
    <property type="evidence" value="ECO:0007669"/>
    <property type="project" value="TreeGrafter"/>
</dbReference>
<dbReference type="InterPro" id="IPR033562">
    <property type="entry name" value="PLPL"/>
</dbReference>
<evidence type="ECO:0000256" key="1">
    <source>
        <dbReference type="ARBA" id="ARBA00023098"/>
    </source>
</evidence>
<feature type="region of interest" description="Disordered" evidence="4">
    <location>
        <begin position="34"/>
        <end position="68"/>
    </location>
</feature>
<evidence type="ECO:0000256" key="5">
    <source>
        <dbReference type="SAM" id="Phobius"/>
    </source>
</evidence>
<keyword evidence="9" id="KW-1185">Reference proteome</keyword>
<comment type="function">
    <text evidence="3">Lipolytic acyl hydrolase (LAH).</text>
</comment>
<dbReference type="EC" id="3.1.1.-" evidence="3"/>
<sequence>MIFNRRPSGASSSPFMAPSLSSLFLSHSNPCFSSSPNPNRTSSYALPRRTQSVSCTANDKSPKPTTLTSEKKSFAVATGELFLGLASRIFIKRRRKGTNGERGSVVMFEDPGFYERRIEAVVADEIDPQVIWEQRVKDVGAERERRVVTSPGFSFSAAGLLFPYHLGVAEFLIEKGYIKVLKFILYFHFLAWAFEFFLVVFVVIMECLKRIHLWRFKQFDTKRWEYNFLCNISTMNAASAKGQSWHPYLHFQRDAIIVERWEYTCDRSNLEFASVMLFDSDAEKKKMNRKRRYLFPFLFDECSIFSFQETTPLAGSSAGAIVCAVIASGASMREALKATKILAEDCRNGGTAFRLGAVLRGVLENFLPDDAHVRSSGRVRVAVTQILWRPRGLLVDQYNSKEDLINAVFTSSFIPGYLAPRPATLFRNRLCIDGGLTLFMPPTSAARTVRVCAFPASQLGLQGIGISPDCNPENRASPGELFNWALEPAEDYVLDRLFELGYQDASVWAEQNPVEEVVADDNSLETALPLHDGD</sequence>
<evidence type="ECO:0000313" key="7">
    <source>
        <dbReference type="EMBL" id="KAB1207002.1"/>
    </source>
</evidence>
<evidence type="ECO:0000259" key="6">
    <source>
        <dbReference type="PROSITE" id="PS51635"/>
    </source>
</evidence>
<feature type="domain" description="PNPLA" evidence="6">
    <location>
        <begin position="284"/>
        <end position="447"/>
    </location>
</feature>
<evidence type="ECO:0000256" key="4">
    <source>
        <dbReference type="SAM" id="MobiDB-lite"/>
    </source>
</evidence>
<dbReference type="EMBL" id="RXIC02000025">
    <property type="protein sequence ID" value="KAB1207028.1"/>
    <property type="molecule type" value="Genomic_DNA"/>
</dbReference>
<dbReference type="SUPFAM" id="SSF52151">
    <property type="entry name" value="FabD/lysophospholipase-like"/>
    <property type="match status" value="1"/>
</dbReference>
<reference evidence="7" key="3">
    <citation type="submission" date="2019-09" db="EMBL/GenBank/DDBJ databases">
        <authorList>
            <person name="Gao Z."/>
        </authorList>
    </citation>
    <scope>NUCLEOTIDE SEQUENCE</scope>
    <source>
        <tissue evidence="7">Leaves</tissue>
    </source>
</reference>
<feature type="short sequence motif" description="DGA/G" evidence="2">
    <location>
        <begin position="433"/>
        <end position="435"/>
    </location>
</feature>
<gene>
    <name evidence="8" type="ORF">CJ030_MR7G008055</name>
    <name evidence="7" type="ORF">CJ030_MR7G008082</name>
</gene>
<dbReference type="CDD" id="cd07224">
    <property type="entry name" value="Pat_like"/>
    <property type="match status" value="1"/>
</dbReference>
<dbReference type="GO" id="GO:0055088">
    <property type="term" value="P:lipid homeostasis"/>
    <property type="evidence" value="ECO:0007669"/>
    <property type="project" value="TreeGrafter"/>
</dbReference>
<dbReference type="AlphaFoldDB" id="A0A6A1V2R5"/>
<dbReference type="InterPro" id="IPR002641">
    <property type="entry name" value="PNPLA_dom"/>
</dbReference>
<dbReference type="InterPro" id="IPR016035">
    <property type="entry name" value="Acyl_Trfase/lysoPLipase"/>
</dbReference>
<dbReference type="GO" id="GO:0005811">
    <property type="term" value="C:lipid droplet"/>
    <property type="evidence" value="ECO:0007669"/>
    <property type="project" value="TreeGrafter"/>
</dbReference>
<name>A0A6A1V2R5_9ROSI</name>
<keyword evidence="5" id="KW-1133">Transmembrane helix</keyword>
<reference evidence="7 9" key="2">
    <citation type="journal article" date="2019" name="Plant Biotechnol. J.">
        <title>The red bayberry genome and genetic basis of sex determination.</title>
        <authorList>
            <person name="Jia H.M."/>
            <person name="Jia H.J."/>
            <person name="Cai Q.L."/>
            <person name="Wang Y."/>
            <person name="Zhao H.B."/>
            <person name="Yang W.F."/>
            <person name="Wang G.Y."/>
            <person name="Li Y.H."/>
            <person name="Zhan D.L."/>
            <person name="Shen Y.T."/>
            <person name="Niu Q.F."/>
            <person name="Chang L."/>
            <person name="Qiu J."/>
            <person name="Zhao L."/>
            <person name="Xie H.B."/>
            <person name="Fu W.Y."/>
            <person name="Jin J."/>
            <person name="Li X.W."/>
            <person name="Jiao Y."/>
            <person name="Zhou C.C."/>
            <person name="Tu T."/>
            <person name="Chai C.Y."/>
            <person name="Gao J.L."/>
            <person name="Fan L.J."/>
            <person name="van de Weg E."/>
            <person name="Wang J.Y."/>
            <person name="Gao Z.S."/>
        </authorList>
    </citation>
    <scope>NUCLEOTIDE SEQUENCE [LARGE SCALE GENOMIC DNA]</scope>
    <source>
        <tissue evidence="7">Leaves</tissue>
    </source>
</reference>
<feature type="short sequence motif" description="GXSXG" evidence="2">
    <location>
        <begin position="315"/>
        <end position="319"/>
    </location>
</feature>
<evidence type="ECO:0000256" key="3">
    <source>
        <dbReference type="RuleBase" id="RU361262"/>
    </source>
</evidence>
<accession>A0A6A1V2R5</accession>
<comment type="similarity">
    <text evidence="3">Belongs to the patatin family.</text>
</comment>
<proteinExistence type="inferred from homology"/>
<dbReference type="OrthoDB" id="197155at2759"/>
<dbReference type="GO" id="GO:0016020">
    <property type="term" value="C:membrane"/>
    <property type="evidence" value="ECO:0007669"/>
    <property type="project" value="TreeGrafter"/>
</dbReference>
<protein>
    <recommendedName>
        <fullName evidence="3">Patatin</fullName>
        <ecNumber evidence="3">3.1.1.-</ecNumber>
    </recommendedName>
</protein>
<dbReference type="PANTHER" id="PTHR12406">
    <property type="entry name" value="CALCIUM-INDEPENDENT PHOSPHOLIPASE A2 IPLA2 -RELATED"/>
    <property type="match status" value="1"/>
</dbReference>
<keyword evidence="2 3" id="KW-0442">Lipid degradation</keyword>
<comment type="caution">
    <text evidence="2">Lacks conserved residue(s) required for the propagation of feature annotation.</text>
</comment>
<reference evidence="7" key="1">
    <citation type="submission" date="2018-07" db="EMBL/GenBank/DDBJ databases">
        <authorList>
            <person name="Gao Z.-S."/>
            <person name="Jia H.-M."/>
            <person name="Jia H.-J."/>
            <person name="Cai Q.-L."/>
            <person name="Wang Y."/>
            <person name="Zhao H.-B."/>
        </authorList>
    </citation>
    <scope>NUCLEOTIDE SEQUENCE</scope>
    <source>
        <tissue evidence="7">Leaves</tissue>
    </source>
</reference>
<dbReference type="PROSITE" id="PS51635">
    <property type="entry name" value="PNPLA"/>
    <property type="match status" value="1"/>
</dbReference>
<feature type="active site" description="Nucleophile" evidence="2">
    <location>
        <position position="317"/>
    </location>
</feature>
<comment type="domain">
    <text evidence="3">The nitrogen atoms of the two glycine residues in the GGXR motif define the oxyanion hole, and stabilize the oxyanion that forms during the nucleophilic attack by the catalytic serine during substrate cleavage.</text>
</comment>
<dbReference type="Proteomes" id="UP000516437">
    <property type="component" value="Chromosome 7"/>
</dbReference>
<dbReference type="EMBL" id="RXIC02000025">
    <property type="protein sequence ID" value="KAB1207002.1"/>
    <property type="molecule type" value="Genomic_DNA"/>
</dbReference>
<dbReference type="GO" id="GO:0019433">
    <property type="term" value="P:triglyceride catabolic process"/>
    <property type="evidence" value="ECO:0007669"/>
    <property type="project" value="TreeGrafter"/>
</dbReference>
<keyword evidence="5" id="KW-0472">Membrane</keyword>
<keyword evidence="1 2" id="KW-0443">Lipid metabolism</keyword>
<keyword evidence="2 3" id="KW-0378">Hydrolase</keyword>
<dbReference type="Pfam" id="PF01734">
    <property type="entry name" value="Patatin"/>
    <property type="match status" value="1"/>
</dbReference>
<feature type="active site" description="Proton acceptor" evidence="2">
    <location>
        <position position="433"/>
    </location>
</feature>
<feature type="compositionally biased region" description="Polar residues" evidence="4">
    <location>
        <begin position="40"/>
        <end position="68"/>
    </location>
</feature>